<keyword evidence="2" id="KW-1185">Reference proteome</keyword>
<dbReference type="Proteomes" id="UP001335737">
    <property type="component" value="Unassembled WGS sequence"/>
</dbReference>
<keyword evidence="1" id="KW-0282">Flagellum</keyword>
<dbReference type="RefSeq" id="WP_327606240.1">
    <property type="nucleotide sequence ID" value="NZ_JARZFX010000001.1"/>
</dbReference>
<accession>A0ABU6KC15</accession>
<protein>
    <submittedName>
        <fullName evidence="1">Flagellar FlbD family protein</fullName>
    </submittedName>
</protein>
<dbReference type="EMBL" id="JARZFX010000001">
    <property type="protein sequence ID" value="MEC5422686.1"/>
    <property type="molecule type" value="Genomic_DNA"/>
</dbReference>
<evidence type="ECO:0000313" key="1">
    <source>
        <dbReference type="EMBL" id="MEC5422686.1"/>
    </source>
</evidence>
<proteinExistence type="predicted"/>
<reference evidence="1 2" key="1">
    <citation type="journal article" date="2024" name="Int. J. Syst. Evol. Microbiol.">
        <title>Virgibacillus tibetensis sp. nov., isolated from salt lake on the Tibetan Plateau of China.</title>
        <authorList>
            <person name="Phurbu D."/>
            <person name="Liu Z.-X."/>
            <person name="Wang R."/>
            <person name="Zheng Y.-Y."/>
            <person name="Liu H.-C."/>
            <person name="Zhou Y.-G."/>
            <person name="Yu Y.-J."/>
            <person name="Li A.-H."/>
        </authorList>
    </citation>
    <scope>NUCLEOTIDE SEQUENCE [LARGE SCALE GENOMIC DNA]</scope>
    <source>
        <strain evidence="1 2">C22-A2</strain>
    </source>
</reference>
<dbReference type="PANTHER" id="PTHR39185:SF1">
    <property type="entry name" value="SWARMING MOTILITY PROTEIN SWRD"/>
    <property type="match status" value="1"/>
</dbReference>
<gene>
    <name evidence="1" type="ORF">QGM71_04150</name>
</gene>
<comment type="caution">
    <text evidence="1">The sequence shown here is derived from an EMBL/GenBank/DDBJ whole genome shotgun (WGS) entry which is preliminary data.</text>
</comment>
<dbReference type="PANTHER" id="PTHR39185">
    <property type="entry name" value="SWARMING MOTILITY PROTEIN SWRD"/>
    <property type="match status" value="1"/>
</dbReference>
<keyword evidence="1" id="KW-0969">Cilium</keyword>
<dbReference type="Pfam" id="PF06289">
    <property type="entry name" value="FlbD"/>
    <property type="match status" value="1"/>
</dbReference>
<organism evidence="1 2">
    <name type="scientific">Virgibacillus tibetensis</name>
    <dbReference type="NCBI Taxonomy" id="3042313"/>
    <lineage>
        <taxon>Bacteria</taxon>
        <taxon>Bacillati</taxon>
        <taxon>Bacillota</taxon>
        <taxon>Bacilli</taxon>
        <taxon>Bacillales</taxon>
        <taxon>Bacillaceae</taxon>
        <taxon>Virgibacillus</taxon>
    </lineage>
</organism>
<sequence length="72" mass="8043">MIELTRLNGDKFSLNALMIEQIQSLPDTTISLINGKKIIVKDPHTEVTALIKAYYQEIGIQESLIEVGEANE</sequence>
<dbReference type="InterPro" id="IPR009384">
    <property type="entry name" value="SwrD-like"/>
</dbReference>
<name>A0ABU6KC15_9BACI</name>
<evidence type="ECO:0000313" key="2">
    <source>
        <dbReference type="Proteomes" id="UP001335737"/>
    </source>
</evidence>
<keyword evidence="1" id="KW-0966">Cell projection</keyword>